<proteinExistence type="predicted"/>
<accession>A0A7J7J1P1</accession>
<dbReference type="GO" id="GO:0030488">
    <property type="term" value="P:tRNA methylation"/>
    <property type="evidence" value="ECO:0007669"/>
    <property type="project" value="TreeGrafter"/>
</dbReference>
<dbReference type="InterPro" id="IPR056843">
    <property type="entry name" value="THADA-like_TPR"/>
</dbReference>
<dbReference type="OrthoDB" id="73997at2759"/>
<dbReference type="PANTHER" id="PTHR14387:SF0">
    <property type="entry name" value="DUF2428 DOMAIN-CONTAINING PROTEIN"/>
    <property type="match status" value="1"/>
</dbReference>
<organism evidence="2 3">
    <name type="scientific">Bugula neritina</name>
    <name type="common">Brown bryozoan</name>
    <name type="synonym">Sertularia neritina</name>
    <dbReference type="NCBI Taxonomy" id="10212"/>
    <lineage>
        <taxon>Eukaryota</taxon>
        <taxon>Metazoa</taxon>
        <taxon>Spiralia</taxon>
        <taxon>Lophotrochozoa</taxon>
        <taxon>Bryozoa</taxon>
        <taxon>Gymnolaemata</taxon>
        <taxon>Cheilostomatida</taxon>
        <taxon>Flustrina</taxon>
        <taxon>Buguloidea</taxon>
        <taxon>Bugulidae</taxon>
        <taxon>Bugula</taxon>
    </lineage>
</organism>
<protein>
    <submittedName>
        <fullName evidence="2">THADA</fullName>
    </submittedName>
</protein>
<dbReference type="AlphaFoldDB" id="A0A7J7J1P1"/>
<feature type="domain" description="tRNA (32-2'-O)-methyltransferase regulator THADA-like TPR repeats region" evidence="1">
    <location>
        <begin position="510"/>
        <end position="677"/>
    </location>
</feature>
<keyword evidence="3" id="KW-1185">Reference proteome</keyword>
<evidence type="ECO:0000259" key="1">
    <source>
        <dbReference type="Pfam" id="PF25150"/>
    </source>
</evidence>
<evidence type="ECO:0000313" key="3">
    <source>
        <dbReference type="Proteomes" id="UP000593567"/>
    </source>
</evidence>
<gene>
    <name evidence="2" type="ORF">EB796_021697</name>
</gene>
<dbReference type="EMBL" id="VXIV02003201">
    <property type="protein sequence ID" value="KAF6019995.1"/>
    <property type="molecule type" value="Genomic_DNA"/>
</dbReference>
<dbReference type="PANTHER" id="PTHR14387">
    <property type="entry name" value="THADA/DEATH RECEPTOR INTERACTING PROTEIN"/>
    <property type="match status" value="1"/>
</dbReference>
<dbReference type="SUPFAM" id="SSF48371">
    <property type="entry name" value="ARM repeat"/>
    <property type="match status" value="1"/>
</dbReference>
<dbReference type="Proteomes" id="UP000593567">
    <property type="component" value="Unassembled WGS sequence"/>
</dbReference>
<dbReference type="Pfam" id="PF25150">
    <property type="entry name" value="TPR_Trm732"/>
    <property type="match status" value="1"/>
</dbReference>
<reference evidence="2" key="1">
    <citation type="submission" date="2020-06" db="EMBL/GenBank/DDBJ databases">
        <title>Draft genome of Bugula neritina, a colonial animal packing powerful symbionts and potential medicines.</title>
        <authorList>
            <person name="Rayko M."/>
        </authorList>
    </citation>
    <scope>NUCLEOTIDE SEQUENCE [LARGE SCALE GENOMIC DNA]</scope>
    <source>
        <strain evidence="2">Kwan_BN1</strain>
    </source>
</reference>
<comment type="caution">
    <text evidence="2">The sequence shown here is derived from an EMBL/GenBank/DDBJ whole genome shotgun (WGS) entry which is preliminary data.</text>
</comment>
<dbReference type="InterPro" id="IPR016024">
    <property type="entry name" value="ARM-type_fold"/>
</dbReference>
<dbReference type="InterPro" id="IPR051954">
    <property type="entry name" value="tRNA_methyltransferase_THADA"/>
</dbReference>
<dbReference type="GO" id="GO:0005829">
    <property type="term" value="C:cytosol"/>
    <property type="evidence" value="ECO:0007669"/>
    <property type="project" value="TreeGrafter"/>
</dbReference>
<evidence type="ECO:0000313" key="2">
    <source>
        <dbReference type="EMBL" id="KAF6019995.1"/>
    </source>
</evidence>
<sequence>MKKHIGMEKSVKAVSLGKDLETALSSLTQLHESRVASDYISEFLGSRSFIDQIKALKKIGETIKGITDSTQYDAAIAVRFLITLYLTPSLCKSALHKAITSLMPVCDEVYEKLSSFGITTEQLIVDHLQQLTSTKDFITCIRCLIESSPSSCRYKAIYHNLSIFIVSVADHLDNVLSDIRNARTEKVNSTAHSANISVGHLTCQTLFRLISLSSMAVARDIQQCLQSSLQYLQQTLHLEEGSMDLLISVGLCIAQILYIQSISLQVDQGVYYTSEALILINSASLDSTESNIDIIESTCQAMSEPVIPASTCRHMYLCCLLNGLVSCSKQHGLQFHQLIFKTVCQLTQQKMYINAQLVFIKMLVTWTACLRREMSEYKEFMEAVYSSLFNYLLFVWEHSTEVVRQSSREVYANLLAALKTSDQLRTQSLTTIMSYPWSRKGKYGFLMEYVNKRGVEDVLAHIDGNRSVISLLHKVICYIHQQQLANYISEFICCMMSADKKSNSYTCQEWIQRWLIPLVDAMKCQPDCHKNVSQNLLPKITKIWPETIVELLNWLSTDGVCEGPTVDIYLMLARRARTGGLLKEHLQQGDTWCGVLSQRLLHSALHSNNSERRLAAFALICESHKTTTPIADFEFTWVNEFIRDNSYHEEPSFRQQMLSHLKHFLYHVSEWTRKLSHGERQPATNFLRVLGTKQIQRLDSSSIANHRSVALDILTLISQIFPYGTFSDEPK</sequence>
<name>A0A7J7J1P1_BUGNE</name>